<dbReference type="InterPro" id="IPR037066">
    <property type="entry name" value="Plug_dom_sf"/>
</dbReference>
<keyword evidence="2 7" id="KW-0813">Transport</keyword>
<protein>
    <submittedName>
        <fullName evidence="9">TonB-dependent receptor</fullName>
    </submittedName>
</protein>
<dbReference type="OrthoDB" id="9768177at2"/>
<evidence type="ECO:0000256" key="1">
    <source>
        <dbReference type="ARBA" id="ARBA00004571"/>
    </source>
</evidence>
<comment type="caution">
    <text evidence="9">The sequence shown here is derived from an EMBL/GenBank/DDBJ whole genome shotgun (WGS) entry which is preliminary data.</text>
</comment>
<evidence type="ECO:0000256" key="4">
    <source>
        <dbReference type="ARBA" id="ARBA00022692"/>
    </source>
</evidence>
<dbReference type="InterPro" id="IPR012910">
    <property type="entry name" value="Plug_dom"/>
</dbReference>
<keyword evidence="6 7" id="KW-0998">Cell outer membrane</keyword>
<evidence type="ECO:0000313" key="9">
    <source>
        <dbReference type="EMBL" id="RVU24772.1"/>
    </source>
</evidence>
<dbReference type="SUPFAM" id="SSF56935">
    <property type="entry name" value="Porins"/>
    <property type="match status" value="1"/>
</dbReference>
<evidence type="ECO:0000256" key="2">
    <source>
        <dbReference type="ARBA" id="ARBA00022448"/>
    </source>
</evidence>
<proteinExistence type="inferred from homology"/>
<evidence type="ECO:0000256" key="7">
    <source>
        <dbReference type="PROSITE-ProRule" id="PRU01360"/>
    </source>
</evidence>
<evidence type="ECO:0000313" key="10">
    <source>
        <dbReference type="Proteomes" id="UP000282832"/>
    </source>
</evidence>
<dbReference type="Pfam" id="PF13715">
    <property type="entry name" value="CarbopepD_reg_2"/>
    <property type="match status" value="1"/>
</dbReference>
<sequence>MYQNIPFKKILILLLITVGQLFAQQVIKGRIIDFEDKSGIPGTSIYNETSKKGIVSDQNGQFQVTFKSGDRLKISSVGYESQEKLMNSNEKEVLSIISLKKSSKELEQVIVVGYGSMKKSEVTGSNFSIKGEELVKIPVMTPTQAIQGKIPGVQIISNGKPGSSPTVRIRGIGSALAGVATLFVVDGILTDDISNINTNDITSLNVLKDASATAIYGARGANGVIIITTKKGKKGFEVTYNGNAGVRQAANLVQMANAKEYLNYIAAIGVDAPATSQVNTSWYDQILRTAISQNHSLSISTGSEKSSTLFSAGYLKEEGIVINNHFERFNFRLNQEFMIHPKFNASITSSYSRSNDKNVNLGTAYNNAYRAAPIIQGKENGLYGNTSLYQNVGNPILDLSNNNDLSNLNRLQAAIILNYEPVKNLHLRTNFGNDFNFDKGRNYTYKFTNGPDFFINPGGNQRNPNSNLSVFESDANRWVWDNTIDYERNFGAHKVKLLVGTTAEEYYMSMFGAFRKDVPESDNLWYLDNGNANTSTNYGTGDKWRRNSYLSRLNYAFQDKYIVTATYRMDGSSKFSQKNRWGYFPSVGLGWIVSEEPFMKELTFINDLKIKTSWGIVGNDRIPSDSYQVTVESNLAYPFGGGVAVGGSAITQIKDPNLKWESTEEFDFGTEFGLLNGKLQGEFGYYYKTSKDLLINVKVPSVVGDKDGMVLTNAASIQNKGIEAALTYQNKFATNWNIKVGGNITLNQNQVVGLNGGQPILDGGIGAGQFYTTKTDNGQPVGSFYLLKVLGVFQDDNEINSYKNSAGTTIQPNATPGSFKYQDTNDDGKIDDLDRVFSGSYQPKAYFGMNFNIGFKNLDLSFDVIGNVGNFIYNGKKAFRQGALDNVEKSMAYGRWTRGSGIQSEPAANAGYLPASTYFLEKGDFVRLNNVTLNYKLQNSIAEKLGFKQARVYLTGQNLLTLKEFTGFSPELSSNSPTNAGIELNAYPINKSLVLGLSFGF</sequence>
<organism evidence="9 10">
    <name type="scientific">Sandaracinomonas limnophila</name>
    <dbReference type="NCBI Taxonomy" id="1862386"/>
    <lineage>
        <taxon>Bacteria</taxon>
        <taxon>Pseudomonadati</taxon>
        <taxon>Bacteroidota</taxon>
        <taxon>Cytophagia</taxon>
        <taxon>Cytophagales</taxon>
        <taxon>Flectobacillaceae</taxon>
        <taxon>Sandaracinomonas</taxon>
    </lineage>
</organism>
<dbReference type="InterPro" id="IPR039426">
    <property type="entry name" value="TonB-dep_rcpt-like"/>
</dbReference>
<keyword evidence="4 7" id="KW-0812">Transmembrane</keyword>
<dbReference type="RefSeq" id="WP_127803796.1">
    <property type="nucleotide sequence ID" value="NZ_SACY01000003.1"/>
</dbReference>
<dbReference type="InterPro" id="IPR036942">
    <property type="entry name" value="Beta-barrel_TonB_sf"/>
</dbReference>
<accession>A0A437PR85</accession>
<keyword evidence="9" id="KW-0675">Receptor</keyword>
<comment type="subcellular location">
    <subcellularLocation>
        <location evidence="1 7">Cell outer membrane</location>
        <topology evidence="1 7">Multi-pass membrane protein</topology>
    </subcellularLocation>
</comment>
<comment type="similarity">
    <text evidence="7">Belongs to the TonB-dependent receptor family.</text>
</comment>
<dbReference type="InterPro" id="IPR023996">
    <property type="entry name" value="TonB-dep_OMP_SusC/RagA"/>
</dbReference>
<keyword evidence="10" id="KW-1185">Reference proteome</keyword>
<name>A0A437PR85_9BACT</name>
<dbReference type="PROSITE" id="PS52016">
    <property type="entry name" value="TONB_DEPENDENT_REC_3"/>
    <property type="match status" value="1"/>
</dbReference>
<feature type="domain" description="TonB-dependent receptor plug" evidence="8">
    <location>
        <begin position="119"/>
        <end position="224"/>
    </location>
</feature>
<evidence type="ECO:0000256" key="5">
    <source>
        <dbReference type="ARBA" id="ARBA00023136"/>
    </source>
</evidence>
<reference evidence="9 10" key="1">
    <citation type="submission" date="2019-01" db="EMBL/GenBank/DDBJ databases">
        <authorList>
            <person name="Chen W.-M."/>
        </authorList>
    </citation>
    <scope>NUCLEOTIDE SEQUENCE [LARGE SCALE GENOMIC DNA]</scope>
    <source>
        <strain evidence="9 10">FSY-15</strain>
    </source>
</reference>
<dbReference type="NCBIfam" id="TIGR04056">
    <property type="entry name" value="OMP_RagA_SusC"/>
    <property type="match status" value="1"/>
</dbReference>
<dbReference type="GO" id="GO:0009279">
    <property type="term" value="C:cell outer membrane"/>
    <property type="evidence" value="ECO:0007669"/>
    <property type="project" value="UniProtKB-SubCell"/>
</dbReference>
<dbReference type="SUPFAM" id="SSF49464">
    <property type="entry name" value="Carboxypeptidase regulatory domain-like"/>
    <property type="match status" value="1"/>
</dbReference>
<keyword evidence="5 7" id="KW-0472">Membrane</keyword>
<keyword evidence="3 7" id="KW-1134">Transmembrane beta strand</keyword>
<evidence type="ECO:0000256" key="6">
    <source>
        <dbReference type="ARBA" id="ARBA00023237"/>
    </source>
</evidence>
<dbReference type="InterPro" id="IPR023997">
    <property type="entry name" value="TonB-dep_OMP_SusC/RagA_CS"/>
</dbReference>
<evidence type="ECO:0000259" key="8">
    <source>
        <dbReference type="Pfam" id="PF07715"/>
    </source>
</evidence>
<dbReference type="Proteomes" id="UP000282832">
    <property type="component" value="Unassembled WGS sequence"/>
</dbReference>
<dbReference type="Gene3D" id="2.40.170.20">
    <property type="entry name" value="TonB-dependent receptor, beta-barrel domain"/>
    <property type="match status" value="1"/>
</dbReference>
<dbReference type="NCBIfam" id="TIGR04057">
    <property type="entry name" value="SusC_RagA_signa"/>
    <property type="match status" value="1"/>
</dbReference>
<dbReference type="Pfam" id="PF07715">
    <property type="entry name" value="Plug"/>
    <property type="match status" value="1"/>
</dbReference>
<evidence type="ECO:0000256" key="3">
    <source>
        <dbReference type="ARBA" id="ARBA00022452"/>
    </source>
</evidence>
<dbReference type="EMBL" id="SACY01000003">
    <property type="protein sequence ID" value="RVU24772.1"/>
    <property type="molecule type" value="Genomic_DNA"/>
</dbReference>
<dbReference type="AlphaFoldDB" id="A0A437PR85"/>
<gene>
    <name evidence="9" type="ORF">EOJ36_07095</name>
</gene>
<dbReference type="InterPro" id="IPR008969">
    <property type="entry name" value="CarboxyPept-like_regulatory"/>
</dbReference>
<dbReference type="Gene3D" id="2.170.130.10">
    <property type="entry name" value="TonB-dependent receptor, plug domain"/>
    <property type="match status" value="1"/>
</dbReference>